<dbReference type="AlphaFoldDB" id="X1KPZ4"/>
<name>X1KPZ4_9ZZZZ</name>
<proteinExistence type="predicted"/>
<feature type="transmembrane region" description="Helical" evidence="1">
    <location>
        <begin position="74"/>
        <end position="96"/>
    </location>
</feature>
<accession>X1KPZ4</accession>
<gene>
    <name evidence="2" type="ORF">S06H3_08498</name>
</gene>
<organism evidence="2">
    <name type="scientific">marine sediment metagenome</name>
    <dbReference type="NCBI Taxonomy" id="412755"/>
    <lineage>
        <taxon>unclassified sequences</taxon>
        <taxon>metagenomes</taxon>
        <taxon>ecological metagenomes</taxon>
    </lineage>
</organism>
<keyword evidence="1" id="KW-1133">Transmembrane helix</keyword>
<evidence type="ECO:0000256" key="1">
    <source>
        <dbReference type="SAM" id="Phobius"/>
    </source>
</evidence>
<keyword evidence="1" id="KW-0472">Membrane</keyword>
<dbReference type="EMBL" id="BARV01003595">
    <property type="protein sequence ID" value="GAI09142.1"/>
    <property type="molecule type" value="Genomic_DNA"/>
</dbReference>
<feature type="transmembrane region" description="Helical" evidence="1">
    <location>
        <begin position="30"/>
        <end position="54"/>
    </location>
</feature>
<reference evidence="2" key="1">
    <citation type="journal article" date="2014" name="Front. Microbiol.">
        <title>High frequency of phylogenetically diverse reductive dehalogenase-homologous genes in deep subseafloor sedimentary metagenomes.</title>
        <authorList>
            <person name="Kawai M."/>
            <person name="Futagami T."/>
            <person name="Toyoda A."/>
            <person name="Takaki Y."/>
            <person name="Nishi S."/>
            <person name="Hori S."/>
            <person name="Arai W."/>
            <person name="Tsubouchi T."/>
            <person name="Morono Y."/>
            <person name="Uchiyama I."/>
            <person name="Ito T."/>
            <person name="Fujiyama A."/>
            <person name="Inagaki F."/>
            <person name="Takami H."/>
        </authorList>
    </citation>
    <scope>NUCLEOTIDE SEQUENCE</scope>
    <source>
        <strain evidence="2">Expedition CK06-06</strain>
    </source>
</reference>
<sequence>MKNISNEVLKKIKDNNIKPKPRWYFITKNYFIWSIFGISIILGSFAFSMILFIIKQLDWDIHHYIGESFLKTVFISLPYLWLIFLILFIGVAYYNFIHTKRGYRFKFISILLISLIISIILGTGLYFNGFSERLENVFLEKIPYYSRLVYSCEKQWMQPKRGLLAGTIIETELPENNFMLMDLNNNRWKIEASKVTWKGKITPATGLKIKLIGKLIDGNSFKAMEIRPWQKGQGRFMMGGNNR</sequence>
<protein>
    <submittedName>
        <fullName evidence="2">Uncharacterized protein</fullName>
    </submittedName>
</protein>
<evidence type="ECO:0000313" key="2">
    <source>
        <dbReference type="EMBL" id="GAI09142.1"/>
    </source>
</evidence>
<feature type="transmembrane region" description="Helical" evidence="1">
    <location>
        <begin position="108"/>
        <end position="127"/>
    </location>
</feature>
<comment type="caution">
    <text evidence="2">The sequence shown here is derived from an EMBL/GenBank/DDBJ whole genome shotgun (WGS) entry which is preliminary data.</text>
</comment>
<keyword evidence="1" id="KW-0812">Transmembrane</keyword>